<evidence type="ECO:0000313" key="4">
    <source>
        <dbReference type="EMBL" id="MEE6716985.1"/>
    </source>
</evidence>
<dbReference type="InterPro" id="IPR001647">
    <property type="entry name" value="HTH_TetR"/>
</dbReference>
<gene>
    <name evidence="4" type="ORF">PS435_14105</name>
</gene>
<sequence>MARKKTITREMILTSAYDLVVSEGFKSFTARNIAKAMGCSTQPLYLEFSCMDDLKRAVIDKIQDYLRSDVFNRHYTGDPLIDLALSYIDLAKNDKQLYRAIYIEDHFGHEAMRRFCYELGMERLQMYPEIQQLSERRKKDIITGNWIISTGLSALVSAGYLDISQDQMVQILTAQINDFIANDRFHSNDKTPVHQTLTRTSDTRVRPQINIR</sequence>
<comment type="caution">
    <text evidence="4">The sequence shown here is derived from an EMBL/GenBank/DDBJ whole genome shotgun (WGS) entry which is preliminary data.</text>
</comment>
<keyword evidence="5" id="KW-1185">Reference proteome</keyword>
<dbReference type="EMBL" id="JAQSGK010000061">
    <property type="protein sequence ID" value="MEE6716985.1"/>
    <property type="molecule type" value="Genomic_DNA"/>
</dbReference>
<organism evidence="4 5">
    <name type="scientific">Schleiferilactobacillus harbinensis</name>
    <dbReference type="NCBI Taxonomy" id="304207"/>
    <lineage>
        <taxon>Bacteria</taxon>
        <taxon>Bacillati</taxon>
        <taxon>Bacillota</taxon>
        <taxon>Bacilli</taxon>
        <taxon>Lactobacillales</taxon>
        <taxon>Lactobacillaceae</taxon>
        <taxon>Schleiferilactobacillus</taxon>
    </lineage>
</organism>
<dbReference type="Proteomes" id="UP001330016">
    <property type="component" value="Unassembled WGS sequence"/>
</dbReference>
<evidence type="ECO:0000256" key="1">
    <source>
        <dbReference type="ARBA" id="ARBA00023125"/>
    </source>
</evidence>
<dbReference type="GeneID" id="78508397"/>
<protein>
    <submittedName>
        <fullName evidence="4">TetR/AcrR family transcriptional regulator</fullName>
    </submittedName>
</protein>
<feature type="DNA-binding region" description="H-T-H motif" evidence="2">
    <location>
        <begin position="29"/>
        <end position="48"/>
    </location>
</feature>
<evidence type="ECO:0000256" key="2">
    <source>
        <dbReference type="PROSITE-ProRule" id="PRU00335"/>
    </source>
</evidence>
<evidence type="ECO:0000259" key="3">
    <source>
        <dbReference type="PROSITE" id="PS50977"/>
    </source>
</evidence>
<reference evidence="4 5" key="1">
    <citation type="submission" date="2023-02" db="EMBL/GenBank/DDBJ databases">
        <title>The predominant lactic acid bacteria and yeasts involved in the spontaneous fermentation of millet during the production of the traditional porridge Hausa koko in Ghana.</title>
        <authorList>
            <person name="Atter A."/>
            <person name="Diaz M."/>
        </authorList>
    </citation>
    <scope>NUCLEOTIDE SEQUENCE [LARGE SCALE GENOMIC DNA]</scope>
    <source>
        <strain evidence="4 5">FI11640</strain>
    </source>
</reference>
<name>A0ABU7T3T8_9LACO</name>
<dbReference type="SUPFAM" id="SSF48498">
    <property type="entry name" value="Tetracyclin repressor-like, C-terminal domain"/>
    <property type="match status" value="1"/>
</dbReference>
<dbReference type="RefSeq" id="WP_063515374.1">
    <property type="nucleotide sequence ID" value="NZ_CAUFDJ010000019.1"/>
</dbReference>
<dbReference type="PROSITE" id="PS50977">
    <property type="entry name" value="HTH_TETR_2"/>
    <property type="match status" value="1"/>
</dbReference>
<dbReference type="InterPro" id="IPR009057">
    <property type="entry name" value="Homeodomain-like_sf"/>
</dbReference>
<dbReference type="SUPFAM" id="SSF46689">
    <property type="entry name" value="Homeodomain-like"/>
    <property type="match status" value="1"/>
</dbReference>
<proteinExistence type="predicted"/>
<feature type="domain" description="HTH tetR-type" evidence="3">
    <location>
        <begin position="6"/>
        <end position="66"/>
    </location>
</feature>
<accession>A0ABU7T3T8</accession>
<dbReference type="Gene3D" id="1.10.357.10">
    <property type="entry name" value="Tetracycline Repressor, domain 2"/>
    <property type="match status" value="1"/>
</dbReference>
<keyword evidence="1 2" id="KW-0238">DNA-binding</keyword>
<dbReference type="InterPro" id="IPR036271">
    <property type="entry name" value="Tet_transcr_reg_TetR-rel_C_sf"/>
</dbReference>
<evidence type="ECO:0000313" key="5">
    <source>
        <dbReference type="Proteomes" id="UP001330016"/>
    </source>
</evidence>